<gene>
    <name evidence="8" type="ORF">HMPREF0765_3225</name>
</gene>
<name>C2G0W9_SPHSI</name>
<evidence type="ECO:0000256" key="1">
    <source>
        <dbReference type="ARBA" id="ARBA00007274"/>
    </source>
</evidence>
<dbReference type="GO" id="GO:0016746">
    <property type="term" value="F:acyltransferase activity"/>
    <property type="evidence" value="ECO:0007669"/>
    <property type="project" value="UniProtKB-KW"/>
</dbReference>
<evidence type="ECO:0000259" key="7">
    <source>
        <dbReference type="Pfam" id="PF17836"/>
    </source>
</evidence>
<feature type="site" description="Increases basicity of active site His" evidence="5">
    <location>
        <position position="136"/>
    </location>
</feature>
<evidence type="ECO:0000313" key="9">
    <source>
        <dbReference type="Proteomes" id="UP000006241"/>
    </source>
</evidence>
<proteinExistence type="inferred from homology"/>
<evidence type="ECO:0000256" key="5">
    <source>
        <dbReference type="PIRSR" id="PIRSR620019-1"/>
    </source>
</evidence>
<dbReference type="AlphaFoldDB" id="C2G0W9"/>
<dbReference type="Pfam" id="PF00132">
    <property type="entry name" value="Hexapep"/>
    <property type="match status" value="1"/>
</dbReference>
<dbReference type="InterPro" id="IPR020019">
    <property type="entry name" value="AcTrfase_PglD-like"/>
</dbReference>
<dbReference type="InterPro" id="IPR018357">
    <property type="entry name" value="Hexapep_transf_CS"/>
</dbReference>
<dbReference type="Gene3D" id="3.40.50.20">
    <property type="match status" value="1"/>
</dbReference>
<dbReference type="Pfam" id="PF14602">
    <property type="entry name" value="Hexapep_2"/>
    <property type="match status" value="1"/>
</dbReference>
<dbReference type="Proteomes" id="UP000006241">
    <property type="component" value="Unassembled WGS sequence"/>
</dbReference>
<keyword evidence="3" id="KW-0677">Repeat</keyword>
<keyword evidence="4 8" id="KW-0012">Acyltransferase</keyword>
<dbReference type="InterPro" id="IPR050179">
    <property type="entry name" value="Trans_hexapeptide_repeat"/>
</dbReference>
<protein>
    <submittedName>
        <fullName evidence="8">Sugar O-acyltransferase, sialic acid O-acetyltransferase NeuD family</fullName>
    </submittedName>
</protein>
<dbReference type="InterPro" id="IPR011004">
    <property type="entry name" value="Trimer_LpxA-like_sf"/>
</dbReference>
<dbReference type="Gene3D" id="2.160.10.10">
    <property type="entry name" value="Hexapeptide repeat proteins"/>
    <property type="match status" value="1"/>
</dbReference>
<comment type="similarity">
    <text evidence="1">Belongs to the transferase hexapeptide repeat family.</text>
</comment>
<dbReference type="Pfam" id="PF17836">
    <property type="entry name" value="PglD_N"/>
    <property type="match status" value="1"/>
</dbReference>
<feature type="active site" description="Proton acceptor" evidence="5">
    <location>
        <position position="135"/>
    </location>
</feature>
<evidence type="ECO:0000313" key="8">
    <source>
        <dbReference type="EMBL" id="EEI91199.1"/>
    </source>
</evidence>
<dbReference type="CDD" id="cd03360">
    <property type="entry name" value="LbH_AT_putative"/>
    <property type="match status" value="1"/>
</dbReference>
<dbReference type="PANTHER" id="PTHR43300">
    <property type="entry name" value="ACETYLTRANSFERASE"/>
    <property type="match status" value="1"/>
</dbReference>
<feature type="binding site" evidence="6">
    <location>
        <position position="68"/>
    </location>
    <ligand>
        <name>substrate</name>
    </ligand>
</feature>
<dbReference type="EMBL" id="ACHB01000071">
    <property type="protein sequence ID" value="EEI91199.1"/>
    <property type="molecule type" value="Genomic_DNA"/>
</dbReference>
<dbReference type="InterPro" id="IPR041561">
    <property type="entry name" value="PglD_N"/>
</dbReference>
<feature type="domain" description="PglD N-terminal" evidence="7">
    <location>
        <begin position="3"/>
        <end position="80"/>
    </location>
</feature>
<evidence type="ECO:0000256" key="4">
    <source>
        <dbReference type="ARBA" id="ARBA00023315"/>
    </source>
</evidence>
<dbReference type="PANTHER" id="PTHR43300:SF7">
    <property type="entry name" value="UDP-N-ACETYLBACILLOSAMINE N-ACETYLTRANSFERASE"/>
    <property type="match status" value="1"/>
</dbReference>
<dbReference type="NCBIfam" id="TIGR03570">
    <property type="entry name" value="NeuD_NnaD"/>
    <property type="match status" value="1"/>
</dbReference>
<feature type="binding site" evidence="6">
    <location>
        <begin position="10"/>
        <end position="12"/>
    </location>
    <ligand>
        <name>substrate</name>
    </ligand>
</feature>
<reference evidence="8 9" key="1">
    <citation type="submission" date="2009-01" db="EMBL/GenBank/DDBJ databases">
        <authorList>
            <person name="Qin X."/>
            <person name="Bachman B."/>
            <person name="Battles P."/>
            <person name="Bell A."/>
            <person name="Bess C."/>
            <person name="Bickham C."/>
            <person name="Chaboub L."/>
            <person name="Chen D."/>
            <person name="Coyle M."/>
            <person name="Deiros D.R."/>
            <person name="Dinh H."/>
            <person name="Forbes L."/>
            <person name="Fowler G."/>
            <person name="Francisco L."/>
            <person name="Fu Q."/>
            <person name="Gubbala S."/>
            <person name="Hale W."/>
            <person name="Han Y."/>
            <person name="Hemphill L."/>
            <person name="Highlander S.K."/>
            <person name="Hirani K."/>
            <person name="Hogues M."/>
            <person name="Jackson L."/>
            <person name="Jakkamsetti A."/>
            <person name="Javaid M."/>
            <person name="Jiang H."/>
            <person name="Korchina V."/>
            <person name="Kovar C."/>
            <person name="Lara F."/>
            <person name="Lee S."/>
            <person name="Mata R."/>
            <person name="Mathew T."/>
            <person name="Moen C."/>
            <person name="Morales K."/>
            <person name="Munidasa M."/>
            <person name="Nazareth L."/>
            <person name="Ngo R."/>
            <person name="Nguyen L."/>
            <person name="Okwuonu G."/>
            <person name="Ongeri F."/>
            <person name="Patil S."/>
            <person name="Petrosino J."/>
            <person name="Pham C."/>
            <person name="Pham P."/>
            <person name="Pu L.-L."/>
            <person name="Puazo M."/>
            <person name="Raj R."/>
            <person name="Reid J."/>
            <person name="Rouhana J."/>
            <person name="Saada N."/>
            <person name="Shang Y."/>
            <person name="Simmons D."/>
            <person name="Thornton R."/>
            <person name="Warren J."/>
            <person name="Weissenberger G."/>
            <person name="Zhang J."/>
            <person name="Zhang L."/>
            <person name="Zhou C."/>
            <person name="Zhu D."/>
            <person name="Muzny D."/>
            <person name="Worley K."/>
            <person name="Gibbs R."/>
        </authorList>
    </citation>
    <scope>NUCLEOTIDE SEQUENCE [LARGE SCALE GENOMIC DNA]</scope>
    <source>
        <strain evidence="8 9">ATCC 33300</strain>
    </source>
</reference>
<dbReference type="HOGENOM" id="CLU_081811_2_0_10"/>
<sequence length="206" mass="22001">MDRVAIIGYSGHAFVVLDACKKMGIPVHFYCDRSKRKHNNPYQLTFLGDEGSESFNWNGIDKFVLGIGDNNTRKRVAERIIEAGKEVVTVVHPTAVINDFVRIGKGSFLSSNCVVNTLAIVGQNCIINTGAIIEHECVLGDSVHIAPGAVLAGSVTVGTGTFIGANAIIKQGITIGDNVIVGAGSVVIKDIEDNETWVGNPVRKIK</sequence>
<organism evidence="8 9">
    <name type="scientific">Sphingobacterium spiritivorum ATCC 33300</name>
    <dbReference type="NCBI Taxonomy" id="525372"/>
    <lineage>
        <taxon>Bacteria</taxon>
        <taxon>Pseudomonadati</taxon>
        <taxon>Bacteroidota</taxon>
        <taxon>Sphingobacteriia</taxon>
        <taxon>Sphingobacteriales</taxon>
        <taxon>Sphingobacteriaceae</taxon>
        <taxon>Sphingobacterium</taxon>
    </lineage>
</organism>
<comment type="caution">
    <text evidence="8">The sequence shown here is derived from an EMBL/GenBank/DDBJ whole genome shotgun (WGS) entry which is preliminary data.</text>
</comment>
<dbReference type="RefSeq" id="WP_003009042.1">
    <property type="nucleotide sequence ID" value="NZ_GG668632.1"/>
</dbReference>
<evidence type="ECO:0000256" key="3">
    <source>
        <dbReference type="ARBA" id="ARBA00022737"/>
    </source>
</evidence>
<evidence type="ECO:0000256" key="6">
    <source>
        <dbReference type="PIRSR" id="PIRSR620019-2"/>
    </source>
</evidence>
<accession>C2G0W9</accession>
<evidence type="ECO:0000256" key="2">
    <source>
        <dbReference type="ARBA" id="ARBA00022679"/>
    </source>
</evidence>
<feature type="binding site" evidence="6">
    <location>
        <position position="144"/>
    </location>
    <ligand>
        <name>acetyl-CoA</name>
        <dbReference type="ChEBI" id="CHEBI:57288"/>
    </ligand>
</feature>
<dbReference type="SUPFAM" id="SSF51161">
    <property type="entry name" value="Trimeric LpxA-like enzymes"/>
    <property type="match status" value="1"/>
</dbReference>
<keyword evidence="2 8" id="KW-0808">Transferase</keyword>
<dbReference type="PROSITE" id="PS00101">
    <property type="entry name" value="HEXAPEP_TRANSFERASES"/>
    <property type="match status" value="1"/>
</dbReference>
<dbReference type="InterPro" id="IPR001451">
    <property type="entry name" value="Hexapep"/>
</dbReference>